<sequence>MNDLIALKTGLESQLREGWICVAKSRIEMGGTSAISCLQFDERCSNSTVTVAVSEDEGQFVSSFENYTMPESSKRDILKRFGILTPGLLRKGQKYFISSINLVCEMATSQARLEKLCSEYQELLKQKKLLSS</sequence>
<dbReference type="GO" id="GO:0051082">
    <property type="term" value="F:unfolded protein binding"/>
    <property type="evidence" value="ECO:0007669"/>
    <property type="project" value="TreeGrafter"/>
</dbReference>
<dbReference type="GO" id="GO:0070072">
    <property type="term" value="P:vacuolar proton-transporting V-type ATPase complex assembly"/>
    <property type="evidence" value="ECO:0007669"/>
    <property type="project" value="InterPro"/>
</dbReference>
<name>A0A183J1H0_9BILA</name>
<dbReference type="Proteomes" id="UP000270296">
    <property type="component" value="Unassembled WGS sequence"/>
</dbReference>
<proteinExistence type="predicted"/>
<dbReference type="AlphaFoldDB" id="A0A183J1H0"/>
<evidence type="ECO:0000313" key="2">
    <source>
        <dbReference type="EMBL" id="VDP25276.1"/>
    </source>
</evidence>
<protein>
    <recommendedName>
        <fullName evidence="1">Vacuolar ATPase assembly protein VMA22</fullName>
    </recommendedName>
</protein>
<dbReference type="InterPro" id="IPR040357">
    <property type="entry name" value="Vma22/CCDC115"/>
</dbReference>
<keyword evidence="3" id="KW-1185">Reference proteome</keyword>
<dbReference type="WBParaSite" id="SBAD_0001006701-mRNA-1">
    <property type="protein sequence ID" value="SBAD_0001006701-mRNA-1"/>
    <property type="gene ID" value="SBAD_0001006701"/>
</dbReference>
<reference evidence="4" key="1">
    <citation type="submission" date="2016-06" db="UniProtKB">
        <authorList>
            <consortium name="WormBaseParasite"/>
        </authorList>
    </citation>
    <scope>IDENTIFICATION</scope>
</reference>
<evidence type="ECO:0000313" key="3">
    <source>
        <dbReference type="Proteomes" id="UP000270296"/>
    </source>
</evidence>
<evidence type="ECO:0000256" key="1">
    <source>
        <dbReference type="ARBA" id="ARBA00093634"/>
    </source>
</evidence>
<reference evidence="2 3" key="2">
    <citation type="submission" date="2018-11" db="EMBL/GenBank/DDBJ databases">
        <authorList>
            <consortium name="Pathogen Informatics"/>
        </authorList>
    </citation>
    <scope>NUCLEOTIDE SEQUENCE [LARGE SCALE GENOMIC DNA]</scope>
</reference>
<dbReference type="PANTHER" id="PTHR31996">
    <property type="entry name" value="COILED-COIL DOMAIN-CONTAINING PROTEIN 115"/>
    <property type="match status" value="1"/>
</dbReference>
<gene>
    <name evidence="2" type="ORF">SBAD_LOCUS9718</name>
</gene>
<dbReference type="PANTHER" id="PTHR31996:SF2">
    <property type="entry name" value="COILED-COIL DOMAIN-CONTAINING PROTEIN 115"/>
    <property type="match status" value="1"/>
</dbReference>
<dbReference type="EMBL" id="UZAM01013076">
    <property type="protein sequence ID" value="VDP25276.1"/>
    <property type="molecule type" value="Genomic_DNA"/>
</dbReference>
<dbReference type="OrthoDB" id="408631at2759"/>
<organism evidence="4">
    <name type="scientific">Soboliphyme baturini</name>
    <dbReference type="NCBI Taxonomy" id="241478"/>
    <lineage>
        <taxon>Eukaryota</taxon>
        <taxon>Metazoa</taxon>
        <taxon>Ecdysozoa</taxon>
        <taxon>Nematoda</taxon>
        <taxon>Enoplea</taxon>
        <taxon>Dorylaimia</taxon>
        <taxon>Dioctophymatida</taxon>
        <taxon>Dioctophymatoidea</taxon>
        <taxon>Soboliphymatidae</taxon>
        <taxon>Soboliphyme</taxon>
    </lineage>
</organism>
<evidence type="ECO:0000313" key="4">
    <source>
        <dbReference type="WBParaSite" id="SBAD_0001006701-mRNA-1"/>
    </source>
</evidence>
<accession>A0A183J1H0</accession>